<dbReference type="GO" id="GO:0006816">
    <property type="term" value="P:calcium ion transport"/>
    <property type="evidence" value="ECO:0007669"/>
    <property type="project" value="InterPro"/>
</dbReference>
<feature type="transmembrane region" description="Helical" evidence="1">
    <location>
        <begin position="690"/>
        <end position="710"/>
    </location>
</feature>
<feature type="transmembrane region" description="Helical" evidence="1">
    <location>
        <begin position="809"/>
        <end position="836"/>
    </location>
</feature>
<name>A0A1R2BBG7_9CILI</name>
<feature type="transmembrane region" description="Helical" evidence="1">
    <location>
        <begin position="785"/>
        <end position="803"/>
    </location>
</feature>
<protein>
    <recommendedName>
        <fullName evidence="2">RyR/IP3R Homology associated domain-containing protein</fullName>
    </recommendedName>
</protein>
<feature type="transmembrane region" description="Helical" evidence="1">
    <location>
        <begin position="742"/>
        <end position="764"/>
    </location>
</feature>
<feature type="domain" description="RyR/IP3R Homology associated" evidence="2">
    <location>
        <begin position="276"/>
        <end position="372"/>
    </location>
</feature>
<keyword evidence="1" id="KW-0472">Membrane</keyword>
<dbReference type="PANTHER" id="PTHR13715:SF99">
    <property type="entry name" value="INOSITOL 1,4,5-TRISPHOSPHATE RECEPTOR-LIKE PROTEIN A"/>
    <property type="match status" value="1"/>
</dbReference>
<reference evidence="3 4" key="1">
    <citation type="submission" date="2016-11" db="EMBL/GenBank/DDBJ databases">
        <title>The macronuclear genome of Stentor coeruleus: a giant cell with tiny introns.</title>
        <authorList>
            <person name="Slabodnick M."/>
            <person name="Ruby J.G."/>
            <person name="Reiff S.B."/>
            <person name="Swart E.C."/>
            <person name="Gosai S."/>
            <person name="Prabakaran S."/>
            <person name="Witkowska E."/>
            <person name="Larue G.E."/>
            <person name="Fisher S."/>
            <person name="Freeman R.M."/>
            <person name="Gunawardena J."/>
            <person name="Chu W."/>
            <person name="Stover N.A."/>
            <person name="Gregory B.D."/>
            <person name="Nowacki M."/>
            <person name="Derisi J."/>
            <person name="Roy S.W."/>
            <person name="Marshall W.F."/>
            <person name="Sood P."/>
        </authorList>
    </citation>
    <scope>NUCLEOTIDE SEQUENCE [LARGE SCALE GENOMIC DNA]</scope>
    <source>
        <strain evidence="3">WM001</strain>
    </source>
</reference>
<organism evidence="3 4">
    <name type="scientific">Stentor coeruleus</name>
    <dbReference type="NCBI Taxonomy" id="5963"/>
    <lineage>
        <taxon>Eukaryota</taxon>
        <taxon>Sar</taxon>
        <taxon>Alveolata</taxon>
        <taxon>Ciliophora</taxon>
        <taxon>Postciliodesmatophora</taxon>
        <taxon>Heterotrichea</taxon>
        <taxon>Heterotrichida</taxon>
        <taxon>Stentoridae</taxon>
        <taxon>Stentor</taxon>
    </lineage>
</organism>
<evidence type="ECO:0000313" key="4">
    <source>
        <dbReference type="Proteomes" id="UP000187209"/>
    </source>
</evidence>
<keyword evidence="1" id="KW-0812">Transmembrane</keyword>
<dbReference type="OrthoDB" id="300855at2759"/>
<dbReference type="InterPro" id="IPR013662">
    <property type="entry name" value="RIH_assoc-dom"/>
</dbReference>
<dbReference type="PANTHER" id="PTHR13715">
    <property type="entry name" value="RYANODINE RECEPTOR AND IP3 RECEPTOR"/>
    <property type="match status" value="1"/>
</dbReference>
<dbReference type="InterPro" id="IPR015925">
    <property type="entry name" value="Ryanodine_IP3_receptor"/>
</dbReference>
<evidence type="ECO:0000256" key="1">
    <source>
        <dbReference type="SAM" id="Phobius"/>
    </source>
</evidence>
<dbReference type="EMBL" id="MPUH01000773">
    <property type="protein sequence ID" value="OMJ74119.1"/>
    <property type="molecule type" value="Genomic_DNA"/>
</dbReference>
<evidence type="ECO:0000259" key="2">
    <source>
        <dbReference type="Pfam" id="PF08454"/>
    </source>
</evidence>
<gene>
    <name evidence="3" type="ORF">SteCoe_27039</name>
</gene>
<keyword evidence="4" id="KW-1185">Reference proteome</keyword>
<keyword evidence="1" id="KW-1133">Transmembrane helix</keyword>
<dbReference type="Pfam" id="PF08454">
    <property type="entry name" value="RIH_assoc"/>
    <property type="match status" value="1"/>
</dbReference>
<accession>A0A1R2BBG7</accession>
<sequence>MVWIFNEYCQKYLKNDRFVYETYDDYDAIDMFLRNLLTSSQVKKLSVKTLNSLTSLKAFFDIESDVKEKLIQESEQIAKSEQEKDEVKLQWETFKAYFVHTNLLKSKLKAEKQALLTIIIHIKNYLEDISFKKFLTKLVNFMRQALSKHPPVEVLINCINFIVKILSKAFKSSQKKISKEDVQNLLCKLGLVKIILNIMYDKSTNKKVFNRLVLLSIEMLDGGNSIVQEAYYTYLTSSEMSEVFFKNIFIQLSSKGHLVSQGVSEQDTTKLLVYKKQKDNCLKILRLLQLLCENHYLPFQNYLRYQDKSNNNFNIIEVTVSLFHKLVNSRKYSSFLILSQCLDTLTEMIQGPCEGNQKELISLKFLDSSIDLLSIDQHQMPSENDPGQSTQREFHTESSQDMDEYSLKGWMVVHLKYKLSITLISLLELNKGNYIISFMARTIPQSIFYNNLMWLFSDFLGYYDCDEYKENIFNNMKDNDKFKYGKKCSECSVSDNDSFGKLGLEDKKVRYRMCITEFGFNLYHLIRYLEDYEKGMKNVVDKTKEKKRKIWDFILKTEVVVDMYKLFLEIYKNLSVMLKITKKRLILTNDEILEKALNFFDQHSGRIEIVLEDGRIICIYFALQPESLYLTDEIKANFHNRVDRSSEKSKLQYLQMEIPNLKIEIKNVQRLEQFFRKNHFAFLIVSNVRLLYNLGFFLTIWLNIMLILSYHNPYSGFKPQFCLSTNIIGDCLQSMSANATSALFQLIGLVHLICSIVVLILQILRSYPMLYANNMKLYYNDKKKKIYRFFGKALSIILALFISKTIYHFLYTAFSFAAIVSGKYFIFCVHTIDVIYRYQSLRDVIKSIYYSIKTLIITFIFIIVIVYYFVLWGYSRLIVYFGDNCPNLYTCMIFTYDRGLKLGMGWALKSWDKGTFNVERVFFDNFYLFVILIMMMNFIKGIIFDAFFVLRDETDKNDWDRKHRCFICGLEREEYENLTKRSFDSHVTKEHNEWNYVLYIMHLSDKDRTELTSVESYMRNCLDNNSILWYPQKTAISIQKAEEKQDNQD</sequence>
<feature type="transmembrane region" description="Helical" evidence="1">
    <location>
        <begin position="926"/>
        <end position="950"/>
    </location>
</feature>
<comment type="caution">
    <text evidence="3">The sequence shown here is derived from an EMBL/GenBank/DDBJ whole genome shotgun (WGS) entry which is preliminary data.</text>
</comment>
<feature type="transmembrane region" description="Helical" evidence="1">
    <location>
        <begin position="848"/>
        <end position="870"/>
    </location>
</feature>
<dbReference type="Proteomes" id="UP000187209">
    <property type="component" value="Unassembled WGS sequence"/>
</dbReference>
<evidence type="ECO:0000313" key="3">
    <source>
        <dbReference type="EMBL" id="OMJ74119.1"/>
    </source>
</evidence>
<dbReference type="AlphaFoldDB" id="A0A1R2BBG7"/>
<proteinExistence type="predicted"/>